<comment type="similarity">
    <text evidence="9">Belongs to the OXA1/ALB3/YidC family.</text>
</comment>
<sequence>MAELFNIICYQPIYNLLIFLYNVIPGNNLGIAIILLTIIIKLLLNPFSLQMIKSQKALQDLQPKVEEIKEKFKDQKEKMSLAMMELYKQEKINPFSSCLPLLIQFPFLIAIFHVFQNGFNVINKDILYPFISSPEKINSIFLGINLSQPSNFLAILAGIAQFYQTKMMMSKQPPSEVANTKEAKDESMAAMMNKQMLYFMPVMTVFIGFTLPAGLTLYWFVLTLFMVIQQYLFFKKPKNEKTIKLK</sequence>
<dbReference type="GO" id="GO:0015031">
    <property type="term" value="P:protein transport"/>
    <property type="evidence" value="ECO:0007669"/>
    <property type="project" value="UniProtKB-KW"/>
</dbReference>
<evidence type="ECO:0000256" key="5">
    <source>
        <dbReference type="ARBA" id="ARBA00022927"/>
    </source>
</evidence>
<dbReference type="AlphaFoldDB" id="A0A2N1UNP8"/>
<evidence type="ECO:0000259" key="11">
    <source>
        <dbReference type="Pfam" id="PF02096"/>
    </source>
</evidence>
<proteinExistence type="inferred from homology"/>
<feature type="transmembrane region" description="Helical" evidence="10">
    <location>
        <begin position="7"/>
        <end position="24"/>
    </location>
</feature>
<evidence type="ECO:0000256" key="7">
    <source>
        <dbReference type="ARBA" id="ARBA00023136"/>
    </source>
</evidence>
<dbReference type="Proteomes" id="UP000233414">
    <property type="component" value="Unassembled WGS sequence"/>
</dbReference>
<dbReference type="InterPro" id="IPR001708">
    <property type="entry name" value="YidC/ALB3/OXA1/COX18"/>
</dbReference>
<dbReference type="InterPro" id="IPR047196">
    <property type="entry name" value="YidC_ALB_C"/>
</dbReference>
<feature type="transmembrane region" description="Helical" evidence="10">
    <location>
        <begin position="98"/>
        <end position="119"/>
    </location>
</feature>
<keyword evidence="7 10" id="KW-0472">Membrane</keyword>
<keyword evidence="4 9" id="KW-0812">Transmembrane</keyword>
<gene>
    <name evidence="12" type="ORF">CVV26_01390</name>
</gene>
<evidence type="ECO:0000256" key="10">
    <source>
        <dbReference type="SAM" id="Phobius"/>
    </source>
</evidence>
<protein>
    <recommendedName>
        <fullName evidence="11">Membrane insertase YidC/Oxa/ALB C-terminal domain-containing protein</fullName>
    </recommendedName>
</protein>
<evidence type="ECO:0000313" key="13">
    <source>
        <dbReference type="Proteomes" id="UP000233414"/>
    </source>
</evidence>
<dbReference type="CDD" id="cd20070">
    <property type="entry name" value="5TM_YidC_Alb3"/>
    <property type="match status" value="1"/>
</dbReference>
<name>A0A2N1UNP8_9BACT</name>
<feature type="domain" description="Membrane insertase YidC/Oxa/ALB C-terminal" evidence="11">
    <location>
        <begin position="30"/>
        <end position="233"/>
    </location>
</feature>
<dbReference type="PANTHER" id="PTHR12428">
    <property type="entry name" value="OXA1"/>
    <property type="match status" value="1"/>
</dbReference>
<dbReference type="InterPro" id="IPR028055">
    <property type="entry name" value="YidC/Oxa/ALB_C"/>
</dbReference>
<dbReference type="Pfam" id="PF02096">
    <property type="entry name" value="60KD_IMP"/>
    <property type="match status" value="1"/>
</dbReference>
<dbReference type="PANTHER" id="PTHR12428:SF65">
    <property type="entry name" value="CYTOCHROME C OXIDASE ASSEMBLY PROTEIN COX18, MITOCHONDRIAL"/>
    <property type="match status" value="1"/>
</dbReference>
<feature type="transmembrane region" description="Helical" evidence="10">
    <location>
        <begin position="139"/>
        <end position="163"/>
    </location>
</feature>
<evidence type="ECO:0000256" key="3">
    <source>
        <dbReference type="ARBA" id="ARBA00022475"/>
    </source>
</evidence>
<feature type="transmembrane region" description="Helical" evidence="10">
    <location>
        <begin position="30"/>
        <end position="49"/>
    </location>
</feature>
<evidence type="ECO:0000256" key="9">
    <source>
        <dbReference type="RuleBase" id="RU003945"/>
    </source>
</evidence>
<dbReference type="GO" id="GO:0051205">
    <property type="term" value="P:protein insertion into membrane"/>
    <property type="evidence" value="ECO:0007669"/>
    <property type="project" value="TreeGrafter"/>
</dbReference>
<keyword evidence="8" id="KW-0143">Chaperone</keyword>
<evidence type="ECO:0000256" key="6">
    <source>
        <dbReference type="ARBA" id="ARBA00022989"/>
    </source>
</evidence>
<dbReference type="NCBIfam" id="TIGR03592">
    <property type="entry name" value="yidC_oxa1_cterm"/>
    <property type="match status" value="1"/>
</dbReference>
<comment type="subcellular location">
    <subcellularLocation>
        <location evidence="1">Cell membrane</location>
        <topology evidence="1">Multi-pass membrane protein</topology>
    </subcellularLocation>
    <subcellularLocation>
        <location evidence="9">Membrane</location>
        <topology evidence="9">Multi-pass membrane protein</topology>
    </subcellularLocation>
</comment>
<accession>A0A2N1UNP8</accession>
<dbReference type="EMBL" id="PGYQ01000004">
    <property type="protein sequence ID" value="PKL72464.1"/>
    <property type="molecule type" value="Genomic_DNA"/>
</dbReference>
<dbReference type="GO" id="GO:0005886">
    <property type="term" value="C:plasma membrane"/>
    <property type="evidence" value="ECO:0007669"/>
    <property type="project" value="UniProtKB-SubCell"/>
</dbReference>
<evidence type="ECO:0000256" key="4">
    <source>
        <dbReference type="ARBA" id="ARBA00022692"/>
    </source>
</evidence>
<evidence type="ECO:0000256" key="2">
    <source>
        <dbReference type="ARBA" id="ARBA00022448"/>
    </source>
</evidence>
<comment type="caution">
    <text evidence="12">The sequence shown here is derived from an EMBL/GenBank/DDBJ whole genome shotgun (WGS) entry which is preliminary data.</text>
</comment>
<organism evidence="12 13">
    <name type="scientific">Candidatus Kuenenbacteria bacterium HGW-Kuenenbacteria-1</name>
    <dbReference type="NCBI Taxonomy" id="2013812"/>
    <lineage>
        <taxon>Bacteria</taxon>
        <taxon>Candidatus Kueneniibacteriota</taxon>
    </lineage>
</organism>
<feature type="transmembrane region" description="Helical" evidence="10">
    <location>
        <begin position="196"/>
        <end position="211"/>
    </location>
</feature>
<keyword evidence="2" id="KW-0813">Transport</keyword>
<keyword evidence="5" id="KW-0653">Protein transport</keyword>
<keyword evidence="6 10" id="KW-1133">Transmembrane helix</keyword>
<evidence type="ECO:0000256" key="1">
    <source>
        <dbReference type="ARBA" id="ARBA00004651"/>
    </source>
</evidence>
<evidence type="ECO:0000256" key="8">
    <source>
        <dbReference type="ARBA" id="ARBA00023186"/>
    </source>
</evidence>
<evidence type="ECO:0000313" key="12">
    <source>
        <dbReference type="EMBL" id="PKL72464.1"/>
    </source>
</evidence>
<reference evidence="12 13" key="1">
    <citation type="journal article" date="2017" name="ISME J.">
        <title>Potential for microbial H2 and metal transformations associated with novel bacteria and archaea in deep terrestrial subsurface sediments.</title>
        <authorList>
            <person name="Hernsdorf A.W."/>
            <person name="Amano Y."/>
            <person name="Miyakawa K."/>
            <person name="Ise K."/>
            <person name="Suzuki Y."/>
            <person name="Anantharaman K."/>
            <person name="Probst A."/>
            <person name="Burstein D."/>
            <person name="Thomas B.C."/>
            <person name="Banfield J.F."/>
        </authorList>
    </citation>
    <scope>NUCLEOTIDE SEQUENCE [LARGE SCALE GENOMIC DNA]</scope>
    <source>
        <strain evidence="12">HGW-Kuenenbacteria-1</strain>
    </source>
</reference>
<dbReference type="GO" id="GO:0032977">
    <property type="term" value="F:membrane insertase activity"/>
    <property type="evidence" value="ECO:0007669"/>
    <property type="project" value="InterPro"/>
</dbReference>
<keyword evidence="3" id="KW-1003">Cell membrane</keyword>